<comment type="caution">
    <text evidence="2">The sequence shown here is derived from an EMBL/GenBank/DDBJ whole genome shotgun (WGS) entry which is preliminary data.</text>
</comment>
<dbReference type="OrthoDB" id="10256653at2759"/>
<evidence type="ECO:0000313" key="2">
    <source>
        <dbReference type="EMBL" id="KWX14034.1"/>
    </source>
</evidence>
<protein>
    <submittedName>
        <fullName evidence="2">Uncharacterized protein</fullName>
    </submittedName>
</protein>
<dbReference type="Proteomes" id="UP000070089">
    <property type="component" value="Unassembled WGS sequence"/>
</dbReference>
<dbReference type="EMBL" id="JXTI01000046">
    <property type="protein sequence ID" value="KWX14034.1"/>
    <property type="molecule type" value="Genomic_DNA"/>
</dbReference>
<feature type="region of interest" description="Disordered" evidence="1">
    <location>
        <begin position="449"/>
        <end position="502"/>
    </location>
</feature>
<dbReference type="AlphaFoldDB" id="A0A132NVF8"/>
<dbReference type="VEuPathDB" id="GiardiaDB:QR46_1958"/>
<sequence length="567" mass="64014">MDWALMAHLYVAELCTESYILLESPKLVIGRNSNKTKPWELIDNRLLLPYQELSRMQLELSYDGHRLNLANIGRNRVSIILQTRDSTGSEEKSSRRQMVIESNGFLDAVSPPCILSIHSYSLKDHYGTYYYGCSLFPPLDIISIGGMVAPTFQMLEEIDSLLSPSAPRSIQTSHLNIILSRYNCPQLVLAEFIDCTDPRILGPLMDGTKKVVDLEPYYTTLTDILNHIRGARSINGIELSIDPEIYKFEKPPCFPEHQMAYEQVCPQEHASAEYIDYKQSTSTEFFLTDVTILSINAKLQSLFAACIPSQSQLNIDILEWAIADPKLVLEDGRLCSQPDLGRLRSYYSRHKYLLIVYEGSESQDWVSSILEPEADKNVLFTLIRNSMGVEKPIYIMSRKQFSGFVYHQDLDHLSHFTFPPSNSQLSHLDICPNEVMSIIGAINSEVEVSKEPSLRQSTPSAAPKHPEDEEVIDISDSESSSPRNPEGSQVKEPTYPSASQSQELPIYGDRKVIKVGLPVLRIINGYGVIDCNDVSMSIWRQLVDSLNSDDQGAYLAFRLYESDTEQS</sequence>
<gene>
    <name evidence="2" type="ORF">QR46_1958</name>
</gene>
<name>A0A132NVF8_GIAIN</name>
<proteinExistence type="predicted"/>
<organism evidence="2 3">
    <name type="scientific">Giardia duodenalis assemblage B</name>
    <dbReference type="NCBI Taxonomy" id="1394984"/>
    <lineage>
        <taxon>Eukaryota</taxon>
        <taxon>Metamonada</taxon>
        <taxon>Diplomonadida</taxon>
        <taxon>Hexamitidae</taxon>
        <taxon>Giardiinae</taxon>
        <taxon>Giardia</taxon>
    </lineage>
</organism>
<evidence type="ECO:0000313" key="3">
    <source>
        <dbReference type="Proteomes" id="UP000070089"/>
    </source>
</evidence>
<evidence type="ECO:0000256" key="1">
    <source>
        <dbReference type="SAM" id="MobiDB-lite"/>
    </source>
</evidence>
<reference evidence="2 3" key="1">
    <citation type="journal article" date="2015" name="Mol. Biochem. Parasitol.">
        <title>Identification of polymorphic genes for use in assemblage B genotyping assays through comparative genomics of multiple assemblage B Giardia duodenalis isolates.</title>
        <authorList>
            <person name="Wielinga C."/>
            <person name="Thompson R.C."/>
            <person name="Monis P."/>
            <person name="Ryan U."/>
        </authorList>
    </citation>
    <scope>NUCLEOTIDE SEQUENCE [LARGE SCALE GENOMIC DNA]</scope>
    <source>
        <strain evidence="2 3">BAH15c1</strain>
    </source>
</reference>
<accession>A0A132NVF8</accession>